<evidence type="ECO:0008006" key="2">
    <source>
        <dbReference type="Google" id="ProtNLM"/>
    </source>
</evidence>
<feature type="non-terminal residue" evidence="1">
    <location>
        <position position="37"/>
    </location>
</feature>
<gene>
    <name evidence="1" type="ORF">METZ01_LOCUS128197</name>
</gene>
<proteinExistence type="predicted"/>
<sequence length="37" mass="4427">MKIYVTRVIVPDAIERLQNEFEVEVWEEPTPPPKELM</sequence>
<dbReference type="AlphaFoldDB" id="A0A381YFP0"/>
<protein>
    <recommendedName>
        <fullName evidence="2">D-isomer specific 2-hydroxyacid dehydrogenase catalytic domain-containing protein</fullName>
    </recommendedName>
</protein>
<evidence type="ECO:0000313" key="1">
    <source>
        <dbReference type="EMBL" id="SVA75343.1"/>
    </source>
</evidence>
<name>A0A381YFP0_9ZZZZ</name>
<dbReference type="EMBL" id="UINC01018031">
    <property type="protein sequence ID" value="SVA75343.1"/>
    <property type="molecule type" value="Genomic_DNA"/>
</dbReference>
<reference evidence="1" key="1">
    <citation type="submission" date="2018-05" db="EMBL/GenBank/DDBJ databases">
        <authorList>
            <person name="Lanie J.A."/>
            <person name="Ng W.-L."/>
            <person name="Kazmierczak K.M."/>
            <person name="Andrzejewski T.M."/>
            <person name="Davidsen T.M."/>
            <person name="Wayne K.J."/>
            <person name="Tettelin H."/>
            <person name="Glass J.I."/>
            <person name="Rusch D."/>
            <person name="Podicherti R."/>
            <person name="Tsui H.-C.T."/>
            <person name="Winkler M.E."/>
        </authorList>
    </citation>
    <scope>NUCLEOTIDE SEQUENCE</scope>
</reference>
<organism evidence="1">
    <name type="scientific">marine metagenome</name>
    <dbReference type="NCBI Taxonomy" id="408172"/>
    <lineage>
        <taxon>unclassified sequences</taxon>
        <taxon>metagenomes</taxon>
        <taxon>ecological metagenomes</taxon>
    </lineage>
</organism>
<accession>A0A381YFP0</accession>